<reference evidence="1 2" key="1">
    <citation type="submission" date="2017-10" db="EMBL/GenBank/DDBJ databases">
        <authorList>
            <person name="Regsiter A."/>
            <person name="William W."/>
        </authorList>
    </citation>
    <scope>NUCLEOTIDE SEQUENCE [LARGE SCALE GENOMIC DNA]</scope>
    <source>
        <strain evidence="1 2">CFBP6991</strain>
    </source>
</reference>
<evidence type="ECO:0000313" key="2">
    <source>
        <dbReference type="Proteomes" id="UP000234345"/>
    </source>
</evidence>
<organism evidence="1 2">
    <name type="scientific">Xanthomonas campestris pv. phaseoli</name>
    <dbReference type="NCBI Taxonomy" id="317013"/>
    <lineage>
        <taxon>Bacteria</taxon>
        <taxon>Pseudomonadati</taxon>
        <taxon>Pseudomonadota</taxon>
        <taxon>Gammaproteobacteria</taxon>
        <taxon>Lysobacterales</taxon>
        <taxon>Lysobacteraceae</taxon>
        <taxon>Xanthomonas</taxon>
    </lineage>
</organism>
<dbReference type="AlphaFoldDB" id="A0A7Z7J715"/>
<sequence>MLDYKNNNQLIPKLKNLVNENKLGEIFNLFLY</sequence>
<name>A0A7Z7J715_XANCH</name>
<gene>
    <name evidence="1" type="ORF">XFF6991_4899</name>
</gene>
<protein>
    <recommendedName>
        <fullName evidence="3">Transposase</fullName>
    </recommendedName>
</protein>
<evidence type="ECO:0008006" key="3">
    <source>
        <dbReference type="Google" id="ProtNLM"/>
    </source>
</evidence>
<evidence type="ECO:0000313" key="1">
    <source>
        <dbReference type="EMBL" id="SOO26865.1"/>
    </source>
</evidence>
<accession>A0A7Z7J715</accession>
<comment type="caution">
    <text evidence="1">The sequence shown here is derived from an EMBL/GenBank/DDBJ whole genome shotgun (WGS) entry which is preliminary data.</text>
</comment>
<dbReference type="EMBL" id="OCZC01000116">
    <property type="protein sequence ID" value="SOO26865.1"/>
    <property type="molecule type" value="Genomic_DNA"/>
</dbReference>
<dbReference type="Proteomes" id="UP000234345">
    <property type="component" value="Unassembled WGS sequence"/>
</dbReference>
<proteinExistence type="predicted"/>